<dbReference type="Gene3D" id="3.90.180.10">
    <property type="entry name" value="Medium-chain alcohol dehydrogenases, catalytic domain"/>
    <property type="match status" value="1"/>
</dbReference>
<dbReference type="RefSeq" id="WP_367955368.1">
    <property type="nucleotide sequence ID" value="NZ_JBDPGJ010000004.1"/>
</dbReference>
<dbReference type="InterPro" id="IPR036291">
    <property type="entry name" value="NAD(P)-bd_dom_sf"/>
</dbReference>
<dbReference type="SUPFAM" id="SSF50129">
    <property type="entry name" value="GroES-like"/>
    <property type="match status" value="1"/>
</dbReference>
<sequence>MNKAIRIHAHGGIEEMKWEDAPISDPAPGHVTVRHTAIGVNFSDINVRRGGFYPNHNPPFPLGLGNEAAGVVESLGEGVSDFKPGDRVAYAGMLGQFYEDTGAYAQRRNVPASRLVAIPDGVSDQQAAAVLLKGCTASLIINSVFTPAPGDTILIHTAAAGVGSILCQWSKHLGATVIGTVGSREKATIASELGCDHTILYRETDFVEEVRRIAPGGVSAVFDGVGKDTFVPSLRCLKQLGKAVNYGNASGSVPPIDVMMLAIRSLSICRVGVTGHIQDTASFRNVASRLFELVRGDAIRVNIHKSYPLSDAASAHEAVEAGSFSGSIILDPAAG</sequence>
<evidence type="ECO:0000256" key="2">
    <source>
        <dbReference type="ARBA" id="ARBA00023002"/>
    </source>
</evidence>
<dbReference type="SUPFAM" id="SSF51735">
    <property type="entry name" value="NAD(P)-binding Rossmann-fold domains"/>
    <property type="match status" value="1"/>
</dbReference>
<organism evidence="4 5">
    <name type="scientific">Aquibium pacificus</name>
    <dbReference type="NCBI Taxonomy" id="3153579"/>
    <lineage>
        <taxon>Bacteria</taxon>
        <taxon>Pseudomonadati</taxon>
        <taxon>Pseudomonadota</taxon>
        <taxon>Alphaproteobacteria</taxon>
        <taxon>Hyphomicrobiales</taxon>
        <taxon>Phyllobacteriaceae</taxon>
        <taxon>Aquibium</taxon>
    </lineage>
</organism>
<keyword evidence="2" id="KW-0560">Oxidoreductase</keyword>
<proteinExistence type="predicted"/>
<gene>
    <name evidence="4" type="ORF">ABGN05_17655</name>
</gene>
<dbReference type="InterPro" id="IPR013154">
    <property type="entry name" value="ADH-like_N"/>
</dbReference>
<dbReference type="PANTHER" id="PTHR48106:SF13">
    <property type="entry name" value="QUINONE OXIDOREDUCTASE-RELATED"/>
    <property type="match status" value="1"/>
</dbReference>
<dbReference type="InterPro" id="IPR020843">
    <property type="entry name" value="ER"/>
</dbReference>
<evidence type="ECO:0000313" key="5">
    <source>
        <dbReference type="Proteomes" id="UP001556692"/>
    </source>
</evidence>
<dbReference type="EMBL" id="JBDPGJ010000004">
    <property type="protein sequence ID" value="MEX0407489.1"/>
    <property type="molecule type" value="Genomic_DNA"/>
</dbReference>
<evidence type="ECO:0000313" key="4">
    <source>
        <dbReference type="EMBL" id="MEX0407489.1"/>
    </source>
</evidence>
<dbReference type="InterPro" id="IPR047618">
    <property type="entry name" value="QOR-like"/>
</dbReference>
<protein>
    <submittedName>
        <fullName evidence="4">Quinone oxidoreductase</fullName>
    </submittedName>
</protein>
<dbReference type="CDD" id="cd05286">
    <property type="entry name" value="QOR2"/>
    <property type="match status" value="1"/>
</dbReference>
<evidence type="ECO:0000259" key="3">
    <source>
        <dbReference type="SMART" id="SM00829"/>
    </source>
</evidence>
<dbReference type="SMART" id="SM00829">
    <property type="entry name" value="PKS_ER"/>
    <property type="match status" value="1"/>
</dbReference>
<feature type="domain" description="Enoyl reductase (ER)" evidence="3">
    <location>
        <begin position="11"/>
        <end position="330"/>
    </location>
</feature>
<dbReference type="InterPro" id="IPR013149">
    <property type="entry name" value="ADH-like_C"/>
</dbReference>
<dbReference type="Pfam" id="PF00107">
    <property type="entry name" value="ADH_zinc_N"/>
    <property type="match status" value="1"/>
</dbReference>
<keyword evidence="5" id="KW-1185">Reference proteome</keyword>
<dbReference type="Proteomes" id="UP001556692">
    <property type="component" value="Unassembled WGS sequence"/>
</dbReference>
<dbReference type="Pfam" id="PF08240">
    <property type="entry name" value="ADH_N"/>
    <property type="match status" value="1"/>
</dbReference>
<dbReference type="InterPro" id="IPR011032">
    <property type="entry name" value="GroES-like_sf"/>
</dbReference>
<dbReference type="PANTHER" id="PTHR48106">
    <property type="entry name" value="QUINONE OXIDOREDUCTASE PIG3-RELATED"/>
    <property type="match status" value="1"/>
</dbReference>
<keyword evidence="1" id="KW-0521">NADP</keyword>
<comment type="caution">
    <text evidence="4">The sequence shown here is derived from an EMBL/GenBank/DDBJ whole genome shotgun (WGS) entry which is preliminary data.</text>
</comment>
<accession>A0ABV3SL30</accession>
<dbReference type="Gene3D" id="3.40.50.720">
    <property type="entry name" value="NAD(P)-binding Rossmann-like Domain"/>
    <property type="match status" value="1"/>
</dbReference>
<evidence type="ECO:0000256" key="1">
    <source>
        <dbReference type="ARBA" id="ARBA00022857"/>
    </source>
</evidence>
<name>A0ABV3SL30_9HYPH</name>
<reference evidence="4 5" key="1">
    <citation type="submission" date="2024-05" db="EMBL/GenBank/DDBJ databases">
        <authorList>
            <person name="Jiang F."/>
        </authorList>
    </citation>
    <scope>NUCLEOTIDE SEQUENCE [LARGE SCALE GENOMIC DNA]</scope>
    <source>
        <strain evidence="4 5">LZ166</strain>
    </source>
</reference>